<accession>A0A3G5AD87</accession>
<feature type="non-terminal residue" evidence="1">
    <location>
        <position position="1"/>
    </location>
</feature>
<gene>
    <name evidence="1" type="ORF">Hyperionvirus29_37</name>
</gene>
<evidence type="ECO:0000313" key="1">
    <source>
        <dbReference type="EMBL" id="AYV84584.1"/>
    </source>
</evidence>
<organism evidence="1">
    <name type="scientific">Hyperionvirus sp</name>
    <dbReference type="NCBI Taxonomy" id="2487770"/>
    <lineage>
        <taxon>Viruses</taxon>
        <taxon>Varidnaviria</taxon>
        <taxon>Bamfordvirae</taxon>
        <taxon>Nucleocytoviricota</taxon>
        <taxon>Megaviricetes</taxon>
        <taxon>Imitervirales</taxon>
        <taxon>Mimiviridae</taxon>
        <taxon>Klosneuvirinae</taxon>
    </lineage>
</organism>
<sequence length="43" mass="4813">YINGVAGRGRCNIFRRQKPFKTPPGGFCSLEHISSGVSRYEII</sequence>
<protein>
    <submittedName>
        <fullName evidence="1">Uncharacterized protein</fullName>
    </submittedName>
</protein>
<dbReference type="EMBL" id="MK072411">
    <property type="protein sequence ID" value="AYV84584.1"/>
    <property type="molecule type" value="Genomic_DNA"/>
</dbReference>
<proteinExistence type="predicted"/>
<reference evidence="1" key="1">
    <citation type="submission" date="2018-10" db="EMBL/GenBank/DDBJ databases">
        <title>Hidden diversity of soil giant viruses.</title>
        <authorList>
            <person name="Schulz F."/>
            <person name="Alteio L."/>
            <person name="Goudeau D."/>
            <person name="Ryan E.M."/>
            <person name="Malmstrom R.R."/>
            <person name="Blanchard J."/>
            <person name="Woyke T."/>
        </authorList>
    </citation>
    <scope>NUCLEOTIDE SEQUENCE</scope>
    <source>
        <strain evidence="1">HYV1</strain>
    </source>
</reference>
<name>A0A3G5AD87_9VIRU</name>